<keyword evidence="3" id="KW-1185">Reference proteome</keyword>
<dbReference type="InterPro" id="IPR035892">
    <property type="entry name" value="C2_domain_sf"/>
</dbReference>
<dbReference type="Proteomes" id="UP001187471">
    <property type="component" value="Unassembled WGS sequence"/>
</dbReference>
<comment type="caution">
    <text evidence="2">The sequence shown here is derived from an EMBL/GenBank/DDBJ whole genome shotgun (WGS) entry which is preliminary data.</text>
</comment>
<dbReference type="PANTHER" id="PTHR32246">
    <property type="entry name" value="INGRESSION PROTEIN FIC1"/>
    <property type="match status" value="1"/>
</dbReference>
<feature type="domain" description="C2" evidence="1">
    <location>
        <begin position="1"/>
        <end position="112"/>
    </location>
</feature>
<dbReference type="Gene3D" id="2.60.40.150">
    <property type="entry name" value="C2 domain"/>
    <property type="match status" value="1"/>
</dbReference>
<dbReference type="EMBL" id="JAVXUO010002969">
    <property type="protein sequence ID" value="KAK2967955.1"/>
    <property type="molecule type" value="Genomic_DNA"/>
</dbReference>
<dbReference type="AlphaFoldDB" id="A0AA88QRL8"/>
<dbReference type="Pfam" id="PF00168">
    <property type="entry name" value="C2"/>
    <property type="match status" value="1"/>
</dbReference>
<accession>A0AA88QRL8</accession>
<name>A0AA88QRL8_9ASTE</name>
<gene>
    <name evidence="2" type="ORF">RJ640_002509</name>
</gene>
<evidence type="ECO:0000313" key="3">
    <source>
        <dbReference type="Proteomes" id="UP001187471"/>
    </source>
</evidence>
<evidence type="ECO:0000313" key="2">
    <source>
        <dbReference type="EMBL" id="KAK2967955.1"/>
    </source>
</evidence>
<dbReference type="SUPFAM" id="SSF49562">
    <property type="entry name" value="C2 domain (Calcium/lipid-binding domain, CaLB)"/>
    <property type="match status" value="1"/>
</dbReference>
<reference evidence="2" key="1">
    <citation type="submission" date="2022-12" db="EMBL/GenBank/DDBJ databases">
        <title>Draft genome assemblies for two species of Escallonia (Escalloniales).</title>
        <authorList>
            <person name="Chanderbali A."/>
            <person name="Dervinis C."/>
            <person name="Anghel I."/>
            <person name="Soltis D."/>
            <person name="Soltis P."/>
            <person name="Zapata F."/>
        </authorList>
    </citation>
    <scope>NUCLEOTIDE SEQUENCE</scope>
    <source>
        <strain evidence="2">UCBG92.1500</strain>
        <tissue evidence="2">Leaf</tissue>
    </source>
</reference>
<sequence length="130" mass="15278">MECRKFEITLIFTIDLENLHRLCKMKVYARISLGNDPNTEKGTPIDQHSKTNPVWDYSMSYVIEESMVQHHGTMVVINLYCKRKLRDRYIGKGNVKSQGALKFSFRFRDKFYIDKLLLAESIRAWSHSAD</sequence>
<dbReference type="InterPro" id="IPR000008">
    <property type="entry name" value="C2_dom"/>
</dbReference>
<proteinExistence type="predicted"/>
<protein>
    <recommendedName>
        <fullName evidence="1">C2 domain-containing protein</fullName>
    </recommendedName>
</protein>
<dbReference type="PROSITE" id="PS50004">
    <property type="entry name" value="C2"/>
    <property type="match status" value="1"/>
</dbReference>
<dbReference type="PANTHER" id="PTHR32246:SF22">
    <property type="entry name" value="C2 DOMAIN-CONTAINING PROTEIN"/>
    <property type="match status" value="1"/>
</dbReference>
<organism evidence="2 3">
    <name type="scientific">Escallonia rubra</name>
    <dbReference type="NCBI Taxonomy" id="112253"/>
    <lineage>
        <taxon>Eukaryota</taxon>
        <taxon>Viridiplantae</taxon>
        <taxon>Streptophyta</taxon>
        <taxon>Embryophyta</taxon>
        <taxon>Tracheophyta</taxon>
        <taxon>Spermatophyta</taxon>
        <taxon>Magnoliopsida</taxon>
        <taxon>eudicotyledons</taxon>
        <taxon>Gunneridae</taxon>
        <taxon>Pentapetalae</taxon>
        <taxon>asterids</taxon>
        <taxon>campanulids</taxon>
        <taxon>Escalloniales</taxon>
        <taxon>Escalloniaceae</taxon>
        <taxon>Escallonia</taxon>
    </lineage>
</organism>
<evidence type="ECO:0000259" key="1">
    <source>
        <dbReference type="PROSITE" id="PS50004"/>
    </source>
</evidence>